<feature type="transmembrane region" description="Helical" evidence="15">
    <location>
        <begin position="1028"/>
        <end position="1054"/>
    </location>
</feature>
<dbReference type="Proteomes" id="UP001152795">
    <property type="component" value="Unassembled WGS sequence"/>
</dbReference>
<protein>
    <submittedName>
        <fullName evidence="17">Neuronal acetylcholine receptor subunit alpha-7-like</fullName>
    </submittedName>
</protein>
<dbReference type="PANTHER" id="PTHR18945">
    <property type="entry name" value="NEUROTRANSMITTER GATED ION CHANNEL"/>
    <property type="match status" value="1"/>
</dbReference>
<evidence type="ECO:0000256" key="13">
    <source>
        <dbReference type="ARBA" id="ARBA00023303"/>
    </source>
</evidence>
<comment type="caution">
    <text evidence="17">The sequence shown here is derived from an EMBL/GenBank/DDBJ whole genome shotgun (WGS) entry which is preliminary data.</text>
</comment>
<dbReference type="InterPro" id="IPR002394">
    <property type="entry name" value="Nicotinic_acetylcholine_rcpt"/>
</dbReference>
<dbReference type="FunFam" id="1.20.58.390:FF:000073">
    <property type="entry name" value="Neuronal acetylcholine receptor subunit alpha-9-II"/>
    <property type="match status" value="1"/>
</dbReference>
<dbReference type="PROSITE" id="PS00236">
    <property type="entry name" value="NEUROTR_ION_CHANNEL"/>
    <property type="match status" value="2"/>
</dbReference>
<evidence type="ECO:0000313" key="18">
    <source>
        <dbReference type="Proteomes" id="UP001152795"/>
    </source>
</evidence>
<dbReference type="CDD" id="cd18997">
    <property type="entry name" value="LGIC_ECD_nAChR"/>
    <property type="match status" value="2"/>
</dbReference>
<keyword evidence="2 15" id="KW-0813">Transport</keyword>
<keyword evidence="18" id="KW-1185">Reference proteome</keyword>
<dbReference type="PRINTS" id="PR00252">
    <property type="entry name" value="NRIONCHANNEL"/>
</dbReference>
<gene>
    <name evidence="17" type="ORF">PACLA_8A009178</name>
</gene>
<evidence type="ECO:0000256" key="7">
    <source>
        <dbReference type="ARBA" id="ARBA00023065"/>
    </source>
</evidence>
<dbReference type="GO" id="GO:0022848">
    <property type="term" value="F:acetylcholine-gated monoatomic cation-selective channel activity"/>
    <property type="evidence" value="ECO:0007669"/>
    <property type="project" value="InterPro"/>
</dbReference>
<evidence type="ECO:0000313" key="17">
    <source>
        <dbReference type="EMBL" id="CAB3989191.1"/>
    </source>
</evidence>
<evidence type="ECO:0000256" key="5">
    <source>
        <dbReference type="ARBA" id="ARBA00022989"/>
    </source>
</evidence>
<dbReference type="NCBIfam" id="TIGR00860">
    <property type="entry name" value="LIC"/>
    <property type="match status" value="1"/>
</dbReference>
<feature type="region of interest" description="Disordered" evidence="16">
    <location>
        <begin position="517"/>
        <end position="553"/>
    </location>
</feature>
<dbReference type="AlphaFoldDB" id="A0A7D9DM07"/>
<organism evidence="17 18">
    <name type="scientific">Paramuricea clavata</name>
    <name type="common">Red gorgonian</name>
    <name type="synonym">Violescent sea-whip</name>
    <dbReference type="NCBI Taxonomy" id="317549"/>
    <lineage>
        <taxon>Eukaryota</taxon>
        <taxon>Metazoa</taxon>
        <taxon>Cnidaria</taxon>
        <taxon>Anthozoa</taxon>
        <taxon>Octocorallia</taxon>
        <taxon>Malacalcyonacea</taxon>
        <taxon>Plexauridae</taxon>
        <taxon>Paramuricea</taxon>
    </lineage>
</organism>
<feature type="transmembrane region" description="Helical" evidence="15">
    <location>
        <begin position="1255"/>
        <end position="1274"/>
    </location>
</feature>
<dbReference type="InterPro" id="IPR006201">
    <property type="entry name" value="Neur_channel"/>
</dbReference>
<dbReference type="PRINTS" id="PR00254">
    <property type="entry name" value="NICOTINICR"/>
</dbReference>
<keyword evidence="9" id="KW-1015">Disulfide bond</keyword>
<dbReference type="InterPro" id="IPR006202">
    <property type="entry name" value="Neur_chan_lig-bd"/>
</dbReference>
<feature type="transmembrane region" description="Helical" evidence="15">
    <location>
        <begin position="998"/>
        <end position="1016"/>
    </location>
</feature>
<keyword evidence="12" id="KW-1071">Ligand-gated ion channel</keyword>
<evidence type="ECO:0000256" key="8">
    <source>
        <dbReference type="ARBA" id="ARBA00023136"/>
    </source>
</evidence>
<dbReference type="Pfam" id="PF02931">
    <property type="entry name" value="Neur_chan_LBD"/>
    <property type="match status" value="2"/>
</dbReference>
<dbReference type="FunFam" id="1.20.58.390:FF:000043">
    <property type="entry name" value="AcetylCholine Receptor"/>
    <property type="match status" value="1"/>
</dbReference>
<keyword evidence="4 15" id="KW-0812">Transmembrane</keyword>
<dbReference type="OrthoDB" id="5975154at2759"/>
<evidence type="ECO:0000256" key="14">
    <source>
        <dbReference type="ARBA" id="ARBA00034099"/>
    </source>
</evidence>
<keyword evidence="11" id="KW-0325">Glycoprotein</keyword>
<reference evidence="17" key="1">
    <citation type="submission" date="2020-04" db="EMBL/GenBank/DDBJ databases">
        <authorList>
            <person name="Alioto T."/>
            <person name="Alioto T."/>
            <person name="Gomez Garrido J."/>
        </authorList>
    </citation>
    <scope>NUCLEOTIDE SEQUENCE</scope>
    <source>
        <strain evidence="17">A484AB</strain>
    </source>
</reference>
<feature type="transmembrane region" description="Helical" evidence="15">
    <location>
        <begin position="55"/>
        <end position="74"/>
    </location>
</feature>
<feature type="transmembrane region" description="Helical" evidence="15">
    <location>
        <begin position="420"/>
        <end position="444"/>
    </location>
</feature>
<dbReference type="EMBL" id="CACRXK020001442">
    <property type="protein sequence ID" value="CAB3989191.1"/>
    <property type="molecule type" value="Genomic_DNA"/>
</dbReference>
<dbReference type="SUPFAM" id="SSF63712">
    <property type="entry name" value="Nicotinic receptor ligand binding domain-like"/>
    <property type="match status" value="2"/>
</dbReference>
<dbReference type="FunFam" id="2.70.170.10:FF:000016">
    <property type="entry name" value="Nicotinic acetylcholine receptor subunit"/>
    <property type="match status" value="2"/>
</dbReference>
<feature type="transmembrane region" description="Helical" evidence="15">
    <location>
        <begin position="968"/>
        <end position="991"/>
    </location>
</feature>
<comment type="similarity">
    <text evidence="1">Belongs to the ligand-gated ion channel (TC 1.A.9) family. Acetylcholine receptor (TC 1.A.9.1) subfamily.</text>
</comment>
<evidence type="ECO:0000256" key="12">
    <source>
        <dbReference type="ARBA" id="ARBA00023286"/>
    </source>
</evidence>
<keyword evidence="3" id="KW-1003">Cell membrane</keyword>
<dbReference type="InterPro" id="IPR006029">
    <property type="entry name" value="Neurotrans-gated_channel_TM"/>
</dbReference>
<dbReference type="Pfam" id="PF02932">
    <property type="entry name" value="Neur_chan_memb"/>
    <property type="match status" value="2"/>
</dbReference>
<dbReference type="Gene3D" id="2.70.170.10">
    <property type="entry name" value="Neurotransmitter-gated ion-channel ligand-binding domain"/>
    <property type="match status" value="2"/>
</dbReference>
<keyword evidence="7 15" id="KW-0406">Ion transport</keyword>
<dbReference type="InterPro" id="IPR018000">
    <property type="entry name" value="Neurotransmitter_ion_chnl_CS"/>
</dbReference>
<dbReference type="GO" id="GO:0004888">
    <property type="term" value="F:transmembrane signaling receptor activity"/>
    <property type="evidence" value="ECO:0007669"/>
    <property type="project" value="InterPro"/>
</dbReference>
<name>A0A7D9DM07_PARCT</name>
<evidence type="ECO:0000256" key="10">
    <source>
        <dbReference type="ARBA" id="ARBA00023170"/>
    </source>
</evidence>
<keyword evidence="6" id="KW-0770">Synapse</keyword>
<feature type="transmembrane region" description="Helical" evidence="15">
    <location>
        <begin position="357"/>
        <end position="377"/>
    </location>
</feature>
<dbReference type="Gene3D" id="1.20.58.390">
    <property type="entry name" value="Neurotransmitter-gated ion-channel transmembrane domain"/>
    <property type="match status" value="3"/>
</dbReference>
<keyword evidence="8 15" id="KW-0472">Membrane</keyword>
<evidence type="ECO:0000256" key="1">
    <source>
        <dbReference type="ARBA" id="ARBA00009237"/>
    </source>
</evidence>
<proteinExistence type="inferred from homology"/>
<evidence type="ECO:0000256" key="11">
    <source>
        <dbReference type="ARBA" id="ARBA00023180"/>
    </source>
</evidence>
<feature type="transmembrane region" description="Helical" evidence="15">
    <location>
        <begin position="389"/>
        <end position="408"/>
    </location>
</feature>
<evidence type="ECO:0000256" key="15">
    <source>
        <dbReference type="RuleBase" id="RU000687"/>
    </source>
</evidence>
<dbReference type="SUPFAM" id="SSF90112">
    <property type="entry name" value="Neurotransmitter-gated ion-channel transmembrane pore"/>
    <property type="match status" value="2"/>
</dbReference>
<feature type="compositionally biased region" description="Polar residues" evidence="16">
    <location>
        <begin position="582"/>
        <end position="595"/>
    </location>
</feature>
<evidence type="ECO:0000256" key="9">
    <source>
        <dbReference type="ARBA" id="ARBA00023157"/>
    </source>
</evidence>
<accession>A0A7D9DM07</accession>
<comment type="subcellular location">
    <subcellularLocation>
        <location evidence="14">Synaptic cell membrane</location>
        <topology evidence="14">Multi-pass membrane protein</topology>
    </subcellularLocation>
</comment>
<feature type="non-terminal residue" evidence="17">
    <location>
        <position position="1277"/>
    </location>
</feature>
<evidence type="ECO:0000256" key="2">
    <source>
        <dbReference type="ARBA" id="ARBA00022448"/>
    </source>
</evidence>
<dbReference type="InterPro" id="IPR036734">
    <property type="entry name" value="Neur_chan_lig-bd_sf"/>
</dbReference>
<keyword evidence="5 15" id="KW-1133">Transmembrane helix</keyword>
<sequence>ISFISDLYFLAWVLIMLNNEKKFLELKFCKPEGKMISYINFSQDDMSVQIGFRNAVIVILLTLSNVVCNIFIFVPDGSFITSGYLTDFHHFFSVDLVIRRSRVQDSAAIPVLRNLVAEKVVISQLVNHLQNDILINMDNEEMKHNLARQTLLLLALVSNYRRTYSMELSTVDACLYFLFYTLIQQEKDQIITSSIWIRQNWTNQIMTWDKENYGNITTINIDPARIWKPDLYLYNNADESSDGNQHSFNTKVKLEYNGINLWLAPAILKTACKINVKHFPFDEQYCNVTLGSWTYDTLRLDVQLENANADTSKFVNNGEWDLISIKGHRNEIDYPCCPTTPYADLTYTIRIRRRTRFYYINLIIPCFVITALSILAFKVPPDSGERITLVITNLLSMIVFLLLVADILPPISDATPLISIYYAIVMFEIGFALICTCVVLKVNFRHPSHGDMPPWFRTLVLHWMAKVFRMTPQVELAESQKKHFKRRKHSLIHNIFTSWVPRRISVSRLYGQRGSISASETAQARKRKRSVKFSTTSEDSENNGAFLEQNGGAVSTERGEQYIALTEITTRGSLQEDGEGSPVTQGDTEGTSGSEDVNVDAGGSQPESDVASDENQGSNEEEEPVNLTANPNFALETEVQQKDIEDQCLACSSVSPIHVLVQQQDDLVKHVESLANMARDMEEEECKREEWKLAAAVLDEFFFWLYLLASKIKGIFSTSNMVLKNWVLIPLMSLTFASLATADEQVHDISRLMNYLIKTSNASVLPVVRRDETTGKTLALKVKIGLTLYQIINVDNKNQIVTLALFMRQKWLNELLHWNGSDYGGLKEINIAKDKLWVPDIYIYNHAEGGSKSALDQWKTPVTIKSNGQCSWMAPGVVKTSCKLNVRYFPFDEQKCKIKFGSWTYHGMQLDVEPDHKNNTVDTTSYLKSGEWDLTEFSVKRNTEKYACCPEFYPDVTFTLLIKRRTRYYYINMLLPNMFITALTLVAFFLPPDCGERISLIITNFLAMVVFLLLVAEILPPNSEVTPMISIYCAGLMCEVGLALVASCFVLRLYCRHSGFDKMPSWIQTVVLDWLAKLTFTSSDVKKVREDNEEKAAKFLELFKTRKTPGSRNKARDGQLMESVYLLAPEWDSTYDLDTAGGAENDDVFTTVEEGEMAGGKGSGEPWSSHKSTSSCSHKKPSAVSGHSENAGNMELVVQGNKDCICSTLVDKLEHRQKTLVEHVSNMTSMLTDQEINTEKKKEWQLASRILDRSFLVFFVVGLIVSSLAIFMQIPHA</sequence>
<dbReference type="InterPro" id="IPR036719">
    <property type="entry name" value="Neuro-gated_channel_TM_sf"/>
</dbReference>
<evidence type="ECO:0000256" key="16">
    <source>
        <dbReference type="SAM" id="MobiDB-lite"/>
    </source>
</evidence>
<feature type="region of interest" description="Disordered" evidence="16">
    <location>
        <begin position="568"/>
        <end position="630"/>
    </location>
</feature>
<dbReference type="InterPro" id="IPR038050">
    <property type="entry name" value="Neuro_actylchol_rec"/>
</dbReference>
<keyword evidence="13 15" id="KW-0407">Ion channel</keyword>
<dbReference type="GO" id="GO:0045211">
    <property type="term" value="C:postsynaptic membrane"/>
    <property type="evidence" value="ECO:0007669"/>
    <property type="project" value="InterPro"/>
</dbReference>
<dbReference type="CDD" id="cd19051">
    <property type="entry name" value="LGIC_TM_cation"/>
    <property type="match status" value="2"/>
</dbReference>
<keyword evidence="10 17" id="KW-0675">Receptor</keyword>
<feature type="region of interest" description="Disordered" evidence="16">
    <location>
        <begin position="1156"/>
        <end position="1188"/>
    </location>
</feature>
<evidence type="ECO:0000256" key="3">
    <source>
        <dbReference type="ARBA" id="ARBA00022475"/>
    </source>
</evidence>
<evidence type="ECO:0000256" key="6">
    <source>
        <dbReference type="ARBA" id="ARBA00023018"/>
    </source>
</evidence>
<comment type="caution">
    <text evidence="15">Lacks conserved residue(s) required for the propagation of feature annotation.</text>
</comment>
<evidence type="ECO:0000256" key="4">
    <source>
        <dbReference type="ARBA" id="ARBA00022692"/>
    </source>
</evidence>